<dbReference type="EMBL" id="CP163445">
    <property type="protein sequence ID" value="XDQ83015.1"/>
    <property type="molecule type" value="Genomic_DNA"/>
</dbReference>
<reference evidence="1" key="1">
    <citation type="submission" date="2024-07" db="EMBL/GenBank/DDBJ databases">
        <authorList>
            <person name="Yu S.T."/>
        </authorList>
    </citation>
    <scope>NUCLEOTIDE SEQUENCE</scope>
    <source>
        <strain evidence="1">Y1</strain>
    </source>
</reference>
<name>A0AB39TV57_9ACTN</name>
<dbReference type="RefSeq" id="WP_369185226.1">
    <property type="nucleotide sequence ID" value="NZ_CP163445.1"/>
</dbReference>
<dbReference type="Pfam" id="PF13582">
    <property type="entry name" value="Reprolysin_3"/>
    <property type="match status" value="1"/>
</dbReference>
<gene>
    <name evidence="1" type="ORF">AB2U05_33185</name>
</gene>
<proteinExistence type="predicted"/>
<dbReference type="InterPro" id="IPR024079">
    <property type="entry name" value="MetalloPept_cat_dom_sf"/>
</dbReference>
<dbReference type="SUPFAM" id="SSF55486">
    <property type="entry name" value="Metalloproteases ('zincins'), catalytic domain"/>
    <property type="match status" value="1"/>
</dbReference>
<organism evidence="1">
    <name type="scientific">Streptomyces sp. Y1</name>
    <dbReference type="NCBI Taxonomy" id="3238634"/>
    <lineage>
        <taxon>Bacteria</taxon>
        <taxon>Bacillati</taxon>
        <taxon>Actinomycetota</taxon>
        <taxon>Actinomycetes</taxon>
        <taxon>Kitasatosporales</taxon>
        <taxon>Streptomycetaceae</taxon>
        <taxon>Streptomyces</taxon>
    </lineage>
</organism>
<sequence length="187" mass="19953">MAPHFDVNVIVVGRDKFSPEKLAQVDGSVAIMKAIFATFGPEVGTVRMYHLSSAQAGRLAIIRNYADAKTLTNLWSVKNDGIDLFVVRQITDPHFTGLSPIGADCSKNRVKGDSPRAPVVAMQELTAETGNAFAHEIGHFLGLRHCEDDPPSCAGTANDFMFASPGPFGGITAAQAAKMKTHCAVKP</sequence>
<dbReference type="AlphaFoldDB" id="A0AB39TV57"/>
<accession>A0AB39TV57</accession>
<dbReference type="Gene3D" id="3.40.390.10">
    <property type="entry name" value="Collagenase (Catalytic Domain)"/>
    <property type="match status" value="1"/>
</dbReference>
<evidence type="ECO:0000313" key="1">
    <source>
        <dbReference type="EMBL" id="XDQ83015.1"/>
    </source>
</evidence>
<dbReference type="GO" id="GO:0008237">
    <property type="term" value="F:metallopeptidase activity"/>
    <property type="evidence" value="ECO:0007669"/>
    <property type="project" value="InterPro"/>
</dbReference>
<protein>
    <submittedName>
        <fullName evidence="1">Reprolysin-like metallopeptidase</fullName>
    </submittedName>
</protein>